<comment type="caution">
    <text evidence="1">The sequence shown here is derived from an EMBL/GenBank/DDBJ whole genome shotgun (WGS) entry which is preliminary data.</text>
</comment>
<evidence type="ECO:0000313" key="2">
    <source>
        <dbReference type="Proteomes" id="UP000712600"/>
    </source>
</evidence>
<reference evidence="1" key="1">
    <citation type="submission" date="2019-12" db="EMBL/GenBank/DDBJ databases">
        <title>Genome sequencing and annotation of Brassica cretica.</title>
        <authorList>
            <person name="Studholme D.J."/>
            <person name="Sarris P."/>
        </authorList>
    </citation>
    <scope>NUCLEOTIDE SEQUENCE</scope>
    <source>
        <strain evidence="1">PFS-109/04</strain>
        <tissue evidence="1">Leaf</tissue>
    </source>
</reference>
<name>A0A8S9PN83_BRACR</name>
<sequence length="159" mass="18400">MEAEAIALLMVVQPRNRLSYSQVTFIGDSTCKQSDHTWEKDLCAKFGSVPLSKVVEEERYMLQYDQYCHGWSSFKTGTWVARKKTTISKQKPGFKRRIMTTAATTTKRLGIGTVRINNEEKLEKARSFAMWRRSGGGLSIWKWRGRSKCGFQQFEWLSD</sequence>
<accession>A0A8S9PN83</accession>
<dbReference type="AlphaFoldDB" id="A0A8S9PN83"/>
<evidence type="ECO:0000313" key="1">
    <source>
        <dbReference type="EMBL" id="KAF3522644.1"/>
    </source>
</evidence>
<dbReference type="EMBL" id="QGKX02001347">
    <property type="protein sequence ID" value="KAF3522644.1"/>
    <property type="molecule type" value="Genomic_DNA"/>
</dbReference>
<protein>
    <submittedName>
        <fullName evidence="1">Uncharacterized protein</fullName>
    </submittedName>
</protein>
<gene>
    <name evidence="1" type="ORF">F2Q69_00049144</name>
</gene>
<proteinExistence type="predicted"/>
<dbReference type="Proteomes" id="UP000712600">
    <property type="component" value="Unassembled WGS sequence"/>
</dbReference>
<organism evidence="1 2">
    <name type="scientific">Brassica cretica</name>
    <name type="common">Mustard</name>
    <dbReference type="NCBI Taxonomy" id="69181"/>
    <lineage>
        <taxon>Eukaryota</taxon>
        <taxon>Viridiplantae</taxon>
        <taxon>Streptophyta</taxon>
        <taxon>Embryophyta</taxon>
        <taxon>Tracheophyta</taxon>
        <taxon>Spermatophyta</taxon>
        <taxon>Magnoliopsida</taxon>
        <taxon>eudicotyledons</taxon>
        <taxon>Gunneridae</taxon>
        <taxon>Pentapetalae</taxon>
        <taxon>rosids</taxon>
        <taxon>malvids</taxon>
        <taxon>Brassicales</taxon>
        <taxon>Brassicaceae</taxon>
        <taxon>Brassiceae</taxon>
        <taxon>Brassica</taxon>
    </lineage>
</organism>